<dbReference type="InterPro" id="IPR020472">
    <property type="entry name" value="WD40_PAC1"/>
</dbReference>
<dbReference type="PRINTS" id="PR00320">
    <property type="entry name" value="GPROTEINBRPT"/>
</dbReference>
<dbReference type="Pfam" id="PF00400">
    <property type="entry name" value="WD40"/>
    <property type="match status" value="7"/>
</dbReference>
<evidence type="ECO:0000313" key="6">
    <source>
        <dbReference type="Proteomes" id="UP000308724"/>
    </source>
</evidence>
<proteinExistence type="predicted"/>
<sequence length="419" mass="46331">WLAWHCPTLLLIQLNQLFSSIVARTHRDSCDKRMDFEAEPRHLAFRAHGRHVVTCLLLDSDKILTGSDDTNINMYDVQTGALQKIFQGHDGGVWAMKQEGDILVSGSTDRTIRIWSISSGECLHVLRGHTSTVRCLAILNPGMISDGLVMPKQPLIISASRDSTLRVWKLPNPDDLSTYQANSSGDDVSSAYLLNVLTGHQDVIRDIDAYGDTIVSGSFDRTVCVWRISTGQTVHRLLGHTQKVYKVALDHGSGRCVSGSMDNSVKIWCLDTGSCLFTLQGHTSLVGLLQFSHGFLVSAAADGTLRSWNPDNGTCKTVFSGHGGAITCFQHDSQKVIGGSDRTLKMWDTNTGEHLRELLSDLTGVWQVQFDQRRCVAAVQRNQLTYIEVLDFGARRDGVQDQGRRIVVDAHGCEIEDLR</sequence>
<dbReference type="AlphaFoldDB" id="A0A4T0B258"/>
<keyword evidence="4" id="KW-0732">Signal</keyword>
<evidence type="ECO:0000256" key="3">
    <source>
        <dbReference type="PROSITE-ProRule" id="PRU00221"/>
    </source>
</evidence>
<feature type="signal peptide" evidence="4">
    <location>
        <begin position="1"/>
        <end position="23"/>
    </location>
</feature>
<feature type="repeat" description="WD" evidence="3">
    <location>
        <begin position="237"/>
        <end position="278"/>
    </location>
</feature>
<evidence type="ECO:0000256" key="1">
    <source>
        <dbReference type="ARBA" id="ARBA00022574"/>
    </source>
</evidence>
<dbReference type="Proteomes" id="UP000308724">
    <property type="component" value="Unassembled WGS sequence"/>
</dbReference>
<evidence type="ECO:0000256" key="2">
    <source>
        <dbReference type="ARBA" id="ARBA00022737"/>
    </source>
</evidence>
<dbReference type="SMART" id="SM00320">
    <property type="entry name" value="WD40"/>
    <property type="match status" value="7"/>
</dbReference>
<dbReference type="PANTHER" id="PTHR19848:SF8">
    <property type="entry name" value="F-BOX AND WD REPEAT DOMAIN CONTAINING 7"/>
    <property type="match status" value="1"/>
</dbReference>
<feature type="chain" id="PRO_5020211234" evidence="4">
    <location>
        <begin position="24"/>
        <end position="419"/>
    </location>
</feature>
<dbReference type="PROSITE" id="PS50294">
    <property type="entry name" value="WD_REPEATS_REGION"/>
    <property type="match status" value="3"/>
</dbReference>
<dbReference type="CDD" id="cd00200">
    <property type="entry name" value="WD40"/>
    <property type="match status" value="1"/>
</dbReference>
<dbReference type="InterPro" id="IPR036322">
    <property type="entry name" value="WD40_repeat_dom_sf"/>
</dbReference>
<feature type="repeat" description="WD" evidence="3">
    <location>
        <begin position="279"/>
        <end position="318"/>
    </location>
</feature>
<feature type="repeat" description="WD" evidence="3">
    <location>
        <begin position="197"/>
        <end position="236"/>
    </location>
</feature>
<protein>
    <submittedName>
        <fullName evidence="5">WD40 repeat-like protein</fullName>
    </submittedName>
</protein>
<dbReference type="EMBL" id="QZBZ01000786">
    <property type="protein sequence ID" value="TIA27751.1"/>
    <property type="molecule type" value="Genomic_DNA"/>
</dbReference>
<organism evidence="5 6">
    <name type="scientific">Aureobasidium pullulans</name>
    <name type="common">Black yeast</name>
    <name type="synonym">Pullularia pullulans</name>
    <dbReference type="NCBI Taxonomy" id="5580"/>
    <lineage>
        <taxon>Eukaryota</taxon>
        <taxon>Fungi</taxon>
        <taxon>Dikarya</taxon>
        <taxon>Ascomycota</taxon>
        <taxon>Pezizomycotina</taxon>
        <taxon>Dothideomycetes</taxon>
        <taxon>Dothideomycetidae</taxon>
        <taxon>Dothideales</taxon>
        <taxon>Saccotheciaceae</taxon>
        <taxon>Aureobasidium</taxon>
    </lineage>
</organism>
<accession>A0A4T0B258</accession>
<dbReference type="InterPro" id="IPR015943">
    <property type="entry name" value="WD40/YVTN_repeat-like_dom_sf"/>
</dbReference>
<feature type="non-terminal residue" evidence="5">
    <location>
        <position position="1"/>
    </location>
</feature>
<evidence type="ECO:0000256" key="4">
    <source>
        <dbReference type="SAM" id="SignalP"/>
    </source>
</evidence>
<reference evidence="5 6" key="1">
    <citation type="submission" date="2018-10" db="EMBL/GenBank/DDBJ databases">
        <title>Fifty Aureobasidium pullulans genomes reveal a recombining polyextremotolerant generalist.</title>
        <authorList>
            <person name="Gostincar C."/>
            <person name="Turk M."/>
            <person name="Zajc J."/>
            <person name="Gunde-Cimerman N."/>
        </authorList>
    </citation>
    <scope>NUCLEOTIDE SEQUENCE [LARGE SCALE GENOMIC DNA]</scope>
    <source>
        <strain evidence="5 6">EXF-1645</strain>
    </source>
</reference>
<evidence type="ECO:0000313" key="5">
    <source>
        <dbReference type="EMBL" id="TIA27751.1"/>
    </source>
</evidence>
<gene>
    <name evidence="5" type="ORF">D6C78_11019</name>
</gene>
<dbReference type="Gene3D" id="2.130.10.10">
    <property type="entry name" value="YVTN repeat-like/Quinoprotein amine dehydrogenase"/>
    <property type="match status" value="1"/>
</dbReference>
<name>A0A4T0B258_AURPU</name>
<dbReference type="SUPFAM" id="SSF50978">
    <property type="entry name" value="WD40 repeat-like"/>
    <property type="match status" value="1"/>
</dbReference>
<feature type="repeat" description="WD" evidence="3">
    <location>
        <begin position="151"/>
        <end position="178"/>
    </location>
</feature>
<dbReference type="InterPro" id="IPR001680">
    <property type="entry name" value="WD40_rpt"/>
</dbReference>
<comment type="caution">
    <text evidence="5">The sequence shown here is derived from an EMBL/GenBank/DDBJ whole genome shotgun (WGS) entry which is preliminary data.</text>
</comment>
<feature type="repeat" description="WD" evidence="3">
    <location>
        <begin position="319"/>
        <end position="357"/>
    </location>
</feature>
<feature type="repeat" description="WD" evidence="3">
    <location>
        <begin position="86"/>
        <end position="125"/>
    </location>
</feature>
<keyword evidence="1 3" id="KW-0853">WD repeat</keyword>
<dbReference type="PROSITE" id="PS50082">
    <property type="entry name" value="WD_REPEATS_2"/>
    <property type="match status" value="6"/>
</dbReference>
<keyword evidence="2" id="KW-0677">Repeat</keyword>
<dbReference type="PANTHER" id="PTHR19848">
    <property type="entry name" value="WD40 REPEAT PROTEIN"/>
    <property type="match status" value="1"/>
</dbReference>